<dbReference type="GO" id="GO:0005737">
    <property type="term" value="C:cytoplasm"/>
    <property type="evidence" value="ECO:0007669"/>
    <property type="project" value="UniProtKB-SubCell"/>
</dbReference>
<dbReference type="Gene3D" id="3.30.980.10">
    <property type="entry name" value="Threonyl-trna Synthetase, Chain A, domain 2"/>
    <property type="match status" value="1"/>
</dbReference>
<dbReference type="PANTHER" id="PTHR11451">
    <property type="entry name" value="THREONINE-TRNA LIGASE"/>
    <property type="match status" value="1"/>
</dbReference>
<evidence type="ECO:0000256" key="8">
    <source>
        <dbReference type="ARBA" id="ARBA00022884"/>
    </source>
</evidence>
<dbReference type="GO" id="GO:0004829">
    <property type="term" value="F:threonine-tRNA ligase activity"/>
    <property type="evidence" value="ECO:0007669"/>
    <property type="project" value="UniProtKB-UniRule"/>
</dbReference>
<keyword evidence="6 12" id="KW-0862">Zinc</keyword>
<dbReference type="PRINTS" id="PR01047">
    <property type="entry name" value="TRNASYNTHTHR"/>
</dbReference>
<evidence type="ECO:0000256" key="1">
    <source>
        <dbReference type="ARBA" id="ARBA00008226"/>
    </source>
</evidence>
<dbReference type="Pfam" id="PF07973">
    <property type="entry name" value="tRNA_SAD"/>
    <property type="match status" value="1"/>
</dbReference>
<dbReference type="InterPro" id="IPR047246">
    <property type="entry name" value="ThrRS_anticodon"/>
</dbReference>
<accession>A0A0G0Q2R6</accession>
<evidence type="ECO:0000256" key="3">
    <source>
        <dbReference type="ARBA" id="ARBA00022598"/>
    </source>
</evidence>
<protein>
    <recommendedName>
        <fullName evidence="12">Threonine--tRNA ligase</fullName>
        <ecNumber evidence="12">6.1.1.3</ecNumber>
    </recommendedName>
    <alternativeName>
        <fullName evidence="12">Threonyl-tRNA synthetase</fullName>
        <shortName evidence="12">ThrRS</shortName>
    </alternativeName>
</protein>
<dbReference type="Pfam" id="PF00587">
    <property type="entry name" value="tRNA-synt_2b"/>
    <property type="match status" value="1"/>
</dbReference>
<dbReference type="CDD" id="cd00771">
    <property type="entry name" value="ThrRS_core"/>
    <property type="match status" value="1"/>
</dbReference>
<feature type="domain" description="Aminoacyl-transfer RNA synthetases class-II family profile" evidence="13">
    <location>
        <begin position="264"/>
        <end position="530"/>
    </location>
</feature>
<evidence type="ECO:0000313" key="14">
    <source>
        <dbReference type="EMBL" id="KKR31646.1"/>
    </source>
</evidence>
<comment type="similarity">
    <text evidence="1 12">Belongs to the class-II aminoacyl-tRNA synthetase family.</text>
</comment>
<feature type="binding site" evidence="12">
    <location>
        <position position="327"/>
    </location>
    <ligand>
        <name>Zn(2+)</name>
        <dbReference type="ChEBI" id="CHEBI:29105"/>
        <note>catalytic</note>
    </ligand>
</feature>
<keyword evidence="12" id="KW-0963">Cytoplasm</keyword>
<keyword evidence="7 12" id="KW-0067">ATP-binding</keyword>
<keyword evidence="10 12" id="KW-0030">Aminoacyl-tRNA synthetase</keyword>
<dbReference type="NCBIfam" id="TIGR00418">
    <property type="entry name" value="thrS"/>
    <property type="match status" value="1"/>
</dbReference>
<name>A0A0G0Q2R6_9BACT</name>
<dbReference type="InterPro" id="IPR012947">
    <property type="entry name" value="tRNA_SAD"/>
</dbReference>
<evidence type="ECO:0000313" key="15">
    <source>
        <dbReference type="Proteomes" id="UP000034539"/>
    </source>
</evidence>
<keyword evidence="4 12" id="KW-0479">Metal-binding</keyword>
<dbReference type="Gene3D" id="3.30.54.20">
    <property type="match status" value="1"/>
</dbReference>
<dbReference type="HAMAP" id="MF_00184">
    <property type="entry name" value="Thr_tRNA_synth"/>
    <property type="match status" value="1"/>
</dbReference>
<dbReference type="InterPro" id="IPR002314">
    <property type="entry name" value="aa-tRNA-synt_IIb"/>
</dbReference>
<reference evidence="14 15" key="1">
    <citation type="journal article" date="2015" name="Nature">
        <title>rRNA introns, odd ribosomes, and small enigmatic genomes across a large radiation of phyla.</title>
        <authorList>
            <person name="Brown C.T."/>
            <person name="Hug L.A."/>
            <person name="Thomas B.C."/>
            <person name="Sharon I."/>
            <person name="Castelle C.J."/>
            <person name="Singh A."/>
            <person name="Wilkins M.J."/>
            <person name="Williams K.H."/>
            <person name="Banfield J.F."/>
        </authorList>
    </citation>
    <scope>NUCLEOTIDE SEQUENCE [LARGE SCALE GENOMIC DNA]</scope>
</reference>
<proteinExistence type="inferred from homology"/>
<dbReference type="PROSITE" id="PS50862">
    <property type="entry name" value="AA_TRNA_LIGASE_II"/>
    <property type="match status" value="1"/>
</dbReference>
<evidence type="ECO:0000256" key="7">
    <source>
        <dbReference type="ARBA" id="ARBA00022840"/>
    </source>
</evidence>
<comment type="cofactor">
    <cofactor evidence="12">
        <name>Zn(2+)</name>
        <dbReference type="ChEBI" id="CHEBI:29105"/>
    </cofactor>
    <text evidence="12">Binds 1 zinc ion per subunit.</text>
</comment>
<dbReference type="Gene3D" id="3.30.930.10">
    <property type="entry name" value="Bira Bifunctional Protein, Domain 2"/>
    <property type="match status" value="1"/>
</dbReference>
<dbReference type="SUPFAM" id="SSF55681">
    <property type="entry name" value="Class II aaRS and biotin synthetases"/>
    <property type="match status" value="1"/>
</dbReference>
<evidence type="ECO:0000259" key="13">
    <source>
        <dbReference type="PROSITE" id="PS50862"/>
    </source>
</evidence>
<dbReference type="PANTHER" id="PTHR11451:SF44">
    <property type="entry name" value="THREONINE--TRNA LIGASE, CHLOROPLASTIC_MITOCHONDRIAL 2"/>
    <property type="match status" value="1"/>
</dbReference>
<keyword evidence="8 12" id="KW-0694">RNA-binding</keyword>
<evidence type="ECO:0000256" key="2">
    <source>
        <dbReference type="ARBA" id="ARBA00022555"/>
    </source>
</evidence>
<dbReference type="SMART" id="SM00863">
    <property type="entry name" value="tRNA_SAD"/>
    <property type="match status" value="1"/>
</dbReference>
<dbReference type="EMBL" id="LBXN01000064">
    <property type="protein sequence ID" value="KKR31646.1"/>
    <property type="molecule type" value="Genomic_DNA"/>
</dbReference>
<evidence type="ECO:0000256" key="10">
    <source>
        <dbReference type="ARBA" id="ARBA00023146"/>
    </source>
</evidence>
<comment type="subcellular location">
    <subcellularLocation>
        <location evidence="12">Cytoplasm</location>
    </subcellularLocation>
</comment>
<dbReference type="InterPro" id="IPR033728">
    <property type="entry name" value="ThrRS_core"/>
</dbReference>
<evidence type="ECO:0000256" key="9">
    <source>
        <dbReference type="ARBA" id="ARBA00022917"/>
    </source>
</evidence>
<dbReference type="InterPro" id="IPR036621">
    <property type="entry name" value="Anticodon-bd_dom_sf"/>
</dbReference>
<evidence type="ECO:0000256" key="6">
    <source>
        <dbReference type="ARBA" id="ARBA00022833"/>
    </source>
</evidence>
<feature type="binding site" evidence="12">
    <location>
        <position position="378"/>
    </location>
    <ligand>
        <name>Zn(2+)</name>
        <dbReference type="ChEBI" id="CHEBI:29105"/>
        <note>catalytic</note>
    </ligand>
</feature>
<dbReference type="GO" id="GO:0046872">
    <property type="term" value="F:metal ion binding"/>
    <property type="evidence" value="ECO:0007669"/>
    <property type="project" value="UniProtKB-KW"/>
</dbReference>
<dbReference type="SUPFAM" id="SSF55186">
    <property type="entry name" value="ThrRS/AlaRS common domain"/>
    <property type="match status" value="1"/>
</dbReference>
<keyword evidence="2 12" id="KW-0820">tRNA-binding</keyword>
<dbReference type="FunFam" id="3.40.50.800:FF:000001">
    <property type="entry name" value="Threonine--tRNA ligase"/>
    <property type="match status" value="1"/>
</dbReference>
<dbReference type="GO" id="GO:0006435">
    <property type="term" value="P:threonyl-tRNA aminoacylation"/>
    <property type="evidence" value="ECO:0007669"/>
    <property type="project" value="UniProtKB-UniRule"/>
</dbReference>
<comment type="subunit">
    <text evidence="12">Homodimer.</text>
</comment>
<dbReference type="SUPFAM" id="SSF52954">
    <property type="entry name" value="Class II aaRS ABD-related"/>
    <property type="match status" value="1"/>
</dbReference>
<keyword evidence="9 12" id="KW-0648">Protein biosynthesis</keyword>
<dbReference type="InterPro" id="IPR045864">
    <property type="entry name" value="aa-tRNA-synth_II/BPL/LPL"/>
</dbReference>
<dbReference type="Gene3D" id="3.40.50.800">
    <property type="entry name" value="Anticodon-binding domain"/>
    <property type="match status" value="1"/>
</dbReference>
<dbReference type="EC" id="6.1.1.3" evidence="12"/>
<comment type="caution">
    <text evidence="14">The sequence shown here is derived from an EMBL/GenBank/DDBJ whole genome shotgun (WGS) entry which is preliminary data.</text>
</comment>
<evidence type="ECO:0000256" key="4">
    <source>
        <dbReference type="ARBA" id="ARBA00022723"/>
    </source>
</evidence>
<evidence type="ECO:0000256" key="12">
    <source>
        <dbReference type="HAMAP-Rule" id="MF_00184"/>
    </source>
</evidence>
<dbReference type="FunFam" id="3.30.930.10:FF:000002">
    <property type="entry name" value="Threonine--tRNA ligase"/>
    <property type="match status" value="1"/>
</dbReference>
<keyword evidence="3 12" id="KW-0436">Ligase</keyword>
<evidence type="ECO:0000256" key="11">
    <source>
        <dbReference type="ARBA" id="ARBA00049515"/>
    </source>
</evidence>
<comment type="catalytic activity">
    <reaction evidence="11 12">
        <text>tRNA(Thr) + L-threonine + ATP = L-threonyl-tRNA(Thr) + AMP + diphosphate + H(+)</text>
        <dbReference type="Rhea" id="RHEA:24624"/>
        <dbReference type="Rhea" id="RHEA-COMP:9670"/>
        <dbReference type="Rhea" id="RHEA-COMP:9704"/>
        <dbReference type="ChEBI" id="CHEBI:15378"/>
        <dbReference type="ChEBI" id="CHEBI:30616"/>
        <dbReference type="ChEBI" id="CHEBI:33019"/>
        <dbReference type="ChEBI" id="CHEBI:57926"/>
        <dbReference type="ChEBI" id="CHEBI:78442"/>
        <dbReference type="ChEBI" id="CHEBI:78534"/>
        <dbReference type="ChEBI" id="CHEBI:456215"/>
        <dbReference type="EC" id="6.1.1.3"/>
    </reaction>
</comment>
<dbReference type="Proteomes" id="UP000034539">
    <property type="component" value="Unassembled WGS sequence"/>
</dbReference>
<dbReference type="InterPro" id="IPR006195">
    <property type="entry name" value="aa-tRNA-synth_II"/>
</dbReference>
<dbReference type="AlphaFoldDB" id="A0A0G0Q2R6"/>
<keyword evidence="5 12" id="KW-0547">Nucleotide-binding</keyword>
<organism evidence="14 15">
    <name type="scientific">Candidatus Gottesmanbacteria bacterium GW2011_GWC2_39_8</name>
    <dbReference type="NCBI Taxonomy" id="1618450"/>
    <lineage>
        <taxon>Bacteria</taxon>
        <taxon>Candidatus Gottesmaniibacteriota</taxon>
    </lineage>
</organism>
<comment type="caution">
    <text evidence="12">Lacks conserved residue(s) required for the propagation of feature annotation.</text>
</comment>
<dbReference type="GO" id="GO:0000049">
    <property type="term" value="F:tRNA binding"/>
    <property type="evidence" value="ECO:0007669"/>
    <property type="project" value="UniProtKB-KW"/>
</dbReference>
<dbReference type="PATRIC" id="fig|1618450.3.peg.1185"/>
<dbReference type="InterPro" id="IPR018163">
    <property type="entry name" value="Thr/Ala-tRNA-synth_IIc_edit"/>
</dbReference>
<dbReference type="GO" id="GO:0005524">
    <property type="term" value="F:ATP binding"/>
    <property type="evidence" value="ECO:0007669"/>
    <property type="project" value="UniProtKB-UniRule"/>
</dbReference>
<dbReference type="InterPro" id="IPR002320">
    <property type="entry name" value="Thr-tRNA-ligase_IIa"/>
</dbReference>
<dbReference type="Pfam" id="PF03129">
    <property type="entry name" value="HGTP_anticodon"/>
    <property type="match status" value="1"/>
</dbReference>
<sequence>MLDGTGREASCEVVSNRKVDFLCLFYNFYNRYNNYMSKILDEKLEKITAEELDLLKLRHTAEHIFHTAIQNLYPLMKKAMGPATSEGYYLDFDLDQKVSEEDFPKIEKEMKRLIGLNLKMVQEIISVDQAKKIFADNPYKMDWVYQIEERGEEVSIYKIVDRDGKVYDLDLCSGPHLDWVNKIKAFKLTSVAGAYWHGDVKNKMLTRIYGSAFKSKDELEKYLWQKEEAEKRDHRKIGKEMDLFVFSDLVGKGLPLFTPKGTLLRELLNEFSQGLRLKQGFQKVWIPHITKKDLYEVSGHWQKFGKELFLVKSQETTDEMVMKPMNCPHHQQIYASKQHSYRDLPIKYMETTTIYRDEKAGELLGLSRVRSATQDDSHIFCTPEQIADVYQMLITITDEFFSKLKLTYRARLSFRDPNQQDKYLGEPKLWDKAQSILLDVAKNNKLNYFIAEGEAAFYGPKIDYMITDALGREWQLATPQLDFVQPKRFGLTYLDKEGKEQTPVMIHYALMGSIERFLSVYIEHTGGIFPVWLSPVQVALIPISERHIEYVHKIKTALIESGIRVEENDKAETMQNKIRECSLQKVPYMGIIGDREIEKSSRSDREDLFLSIRSRGGHDLGQFSVKDFSGKLKEEIETKL</sequence>
<dbReference type="InterPro" id="IPR004154">
    <property type="entry name" value="Anticodon-bd"/>
</dbReference>
<feature type="binding site" evidence="12">
    <location>
        <position position="507"/>
    </location>
    <ligand>
        <name>Zn(2+)</name>
        <dbReference type="ChEBI" id="CHEBI:29105"/>
        <note>catalytic</note>
    </ligand>
</feature>
<evidence type="ECO:0000256" key="5">
    <source>
        <dbReference type="ARBA" id="ARBA00022741"/>
    </source>
</evidence>
<gene>
    <name evidence="12" type="primary">thrS</name>
    <name evidence="14" type="ORF">UT63_C0064G0028</name>
</gene>
<dbReference type="CDD" id="cd00860">
    <property type="entry name" value="ThrRS_anticodon"/>
    <property type="match status" value="1"/>
</dbReference>